<dbReference type="InterPro" id="IPR014031">
    <property type="entry name" value="Ketoacyl_synth_C"/>
</dbReference>
<dbReference type="EMBL" id="JAVRFH010000248">
    <property type="protein sequence ID" value="MDT0616641.1"/>
    <property type="molecule type" value="Genomic_DNA"/>
</dbReference>
<evidence type="ECO:0000313" key="5">
    <source>
        <dbReference type="Proteomes" id="UP001180724"/>
    </source>
</evidence>
<protein>
    <submittedName>
        <fullName evidence="4">Acyltransferase domain-containing protein</fullName>
    </submittedName>
</protein>
<dbReference type="InterPro" id="IPR032821">
    <property type="entry name" value="PKS_assoc"/>
</dbReference>
<evidence type="ECO:0000256" key="2">
    <source>
        <dbReference type="ARBA" id="ARBA00023268"/>
    </source>
</evidence>
<dbReference type="InterPro" id="IPR001227">
    <property type="entry name" value="Ac_transferase_dom_sf"/>
</dbReference>
<dbReference type="PANTHER" id="PTHR43775">
    <property type="entry name" value="FATTY ACID SYNTHASE"/>
    <property type="match status" value="1"/>
</dbReference>
<evidence type="ECO:0000259" key="3">
    <source>
        <dbReference type="PROSITE" id="PS52004"/>
    </source>
</evidence>
<feature type="domain" description="Ketosynthase family 3 (KS3)" evidence="3">
    <location>
        <begin position="1"/>
        <end position="95"/>
    </location>
</feature>
<dbReference type="InterPro" id="IPR014043">
    <property type="entry name" value="Acyl_transferase_dom"/>
</dbReference>
<dbReference type="Proteomes" id="UP001180724">
    <property type="component" value="Unassembled WGS sequence"/>
</dbReference>
<keyword evidence="5" id="KW-1185">Reference proteome</keyword>
<dbReference type="Gene3D" id="3.40.47.10">
    <property type="match status" value="1"/>
</dbReference>
<dbReference type="Pfam" id="PF16197">
    <property type="entry name" value="KAsynt_C_assoc"/>
    <property type="match status" value="1"/>
</dbReference>
<sequence>DGERPLWLGSLKSNVGHTQAAAGVAGVIKMVMAMRHGVLPKTLHVDEASPHVDWSAGAVSLLTEQEPWPELGRPRRAAVSSFGLSGTNAHVVLEEAPVPVEGEAGAGVSLAVVPVVVSGRSAGVVGELAGRVRGVVGAGRLVDVGWSSVVSRSVFEHRAVVLAEDAAELDAGLGALAAGGVVASGVVSGVVSVGGGRSVFVFPGQGTQWVGMAVRLWAESAVFAESMARCEAALAGLVEWRLSDVLGDEAALGRVEVVQPVAFAVMVSLAELWRSLGVVPDAVVGHSQGE</sequence>
<feature type="non-terminal residue" evidence="4">
    <location>
        <position position="1"/>
    </location>
</feature>
<reference evidence="4" key="1">
    <citation type="submission" date="2024-05" db="EMBL/GenBank/DDBJ databases">
        <title>30 novel species of actinomycetes from the DSMZ collection.</title>
        <authorList>
            <person name="Nouioui I."/>
        </authorList>
    </citation>
    <scope>NUCLEOTIDE SEQUENCE</scope>
    <source>
        <strain evidence="4">DSM 40712</strain>
    </source>
</reference>
<dbReference type="InterPro" id="IPR050091">
    <property type="entry name" value="PKS_NRPS_Biosynth_Enz"/>
</dbReference>
<dbReference type="InterPro" id="IPR016035">
    <property type="entry name" value="Acyl_Trfase/lysoPLipase"/>
</dbReference>
<proteinExistence type="predicted"/>
<dbReference type="Gene3D" id="3.40.366.10">
    <property type="entry name" value="Malonyl-Coenzyme A Acyl Carrier Protein, domain 2"/>
    <property type="match status" value="1"/>
</dbReference>
<name>A0ABU3B2G3_9ACTN</name>
<dbReference type="Pfam" id="PF02801">
    <property type="entry name" value="Ketoacyl-synt_C"/>
    <property type="match status" value="1"/>
</dbReference>
<feature type="non-terminal residue" evidence="4">
    <location>
        <position position="290"/>
    </location>
</feature>
<dbReference type="InterPro" id="IPR016039">
    <property type="entry name" value="Thiolase-like"/>
</dbReference>
<keyword evidence="4" id="KW-0012">Acyltransferase</keyword>
<dbReference type="PANTHER" id="PTHR43775:SF51">
    <property type="entry name" value="INACTIVE PHENOLPHTHIOCEROL SYNTHESIS POLYKETIDE SYNTHASE TYPE I PKS1-RELATED"/>
    <property type="match status" value="1"/>
</dbReference>
<dbReference type="GO" id="GO:0016746">
    <property type="term" value="F:acyltransferase activity"/>
    <property type="evidence" value="ECO:0007669"/>
    <property type="project" value="UniProtKB-KW"/>
</dbReference>
<comment type="caution">
    <text evidence="4">The sequence shown here is derived from an EMBL/GenBank/DDBJ whole genome shotgun (WGS) entry which is preliminary data.</text>
</comment>
<keyword evidence="1" id="KW-0808">Transferase</keyword>
<evidence type="ECO:0000313" key="4">
    <source>
        <dbReference type="EMBL" id="MDT0616641.1"/>
    </source>
</evidence>
<accession>A0ABU3B2G3</accession>
<keyword evidence="2" id="KW-0511">Multifunctional enzyme</keyword>
<dbReference type="Pfam" id="PF00698">
    <property type="entry name" value="Acyl_transf_1"/>
    <property type="match status" value="1"/>
</dbReference>
<dbReference type="InterPro" id="IPR020841">
    <property type="entry name" value="PKS_Beta-ketoAc_synthase_dom"/>
</dbReference>
<dbReference type="SUPFAM" id="SSF52151">
    <property type="entry name" value="FabD/lysophospholipase-like"/>
    <property type="match status" value="1"/>
</dbReference>
<dbReference type="SUPFAM" id="SSF53901">
    <property type="entry name" value="Thiolase-like"/>
    <property type="match status" value="1"/>
</dbReference>
<gene>
    <name evidence="4" type="ORF">RM812_41935</name>
</gene>
<organism evidence="4 5">
    <name type="scientific">Streptomyces lancefieldiae</name>
    <dbReference type="NCBI Taxonomy" id="3075520"/>
    <lineage>
        <taxon>Bacteria</taxon>
        <taxon>Bacillati</taxon>
        <taxon>Actinomycetota</taxon>
        <taxon>Actinomycetes</taxon>
        <taxon>Kitasatosporales</taxon>
        <taxon>Streptomycetaceae</taxon>
        <taxon>Streptomyces</taxon>
    </lineage>
</organism>
<dbReference type="Gene3D" id="3.30.70.3290">
    <property type="match status" value="1"/>
</dbReference>
<dbReference type="RefSeq" id="WP_311586244.1">
    <property type="nucleotide sequence ID" value="NZ_JAVRFH010000248.1"/>
</dbReference>
<evidence type="ECO:0000256" key="1">
    <source>
        <dbReference type="ARBA" id="ARBA00022679"/>
    </source>
</evidence>
<dbReference type="PROSITE" id="PS52004">
    <property type="entry name" value="KS3_2"/>
    <property type="match status" value="1"/>
</dbReference>